<dbReference type="InterPro" id="IPR008881">
    <property type="entry name" value="Trigger_fac_ribosome-bd_bac"/>
</dbReference>
<gene>
    <name evidence="2" type="ORF">IX84_10765</name>
</gene>
<dbReference type="GO" id="GO:0003755">
    <property type="term" value="F:peptidyl-prolyl cis-trans isomerase activity"/>
    <property type="evidence" value="ECO:0007669"/>
    <property type="project" value="TreeGrafter"/>
</dbReference>
<comment type="caution">
    <text evidence="2">The sequence shown here is derived from an EMBL/GenBank/DDBJ whole genome shotgun (WGS) entry which is preliminary data.</text>
</comment>
<dbReference type="SUPFAM" id="SSF109998">
    <property type="entry name" value="Triger factor/SurA peptide-binding domain-like"/>
    <property type="match status" value="1"/>
</dbReference>
<dbReference type="GO" id="GO:0043335">
    <property type="term" value="P:protein unfolding"/>
    <property type="evidence" value="ECO:0007669"/>
    <property type="project" value="TreeGrafter"/>
</dbReference>
<dbReference type="Pfam" id="PF05697">
    <property type="entry name" value="Trigger_N"/>
    <property type="match status" value="1"/>
</dbReference>
<dbReference type="NCBIfam" id="TIGR00115">
    <property type="entry name" value="tig"/>
    <property type="match status" value="1"/>
</dbReference>
<dbReference type="InterPro" id="IPR037041">
    <property type="entry name" value="Trigger_fac_C_sf"/>
</dbReference>
<organism evidence="2 3">
    <name type="scientific">Phaeodactylibacter xiamenensis</name>
    <dbReference type="NCBI Taxonomy" id="1524460"/>
    <lineage>
        <taxon>Bacteria</taxon>
        <taxon>Pseudomonadati</taxon>
        <taxon>Bacteroidota</taxon>
        <taxon>Saprospiria</taxon>
        <taxon>Saprospirales</taxon>
        <taxon>Haliscomenobacteraceae</taxon>
        <taxon>Phaeodactylibacter</taxon>
    </lineage>
</organism>
<reference evidence="2 3" key="1">
    <citation type="journal article" date="2014" name="Int. J. Syst. Evol. Microbiol.">
        <title>Phaeodactylibacter xiamenensis gen. nov., sp. nov., a member of the family Saprospiraceae isolated from the marine alga Phaeodactylum tricornutum.</title>
        <authorList>
            <person name="Chen Z.Jr."/>
            <person name="Lei X."/>
            <person name="Lai Q."/>
            <person name="Li Y."/>
            <person name="Zhang B."/>
            <person name="Zhang J."/>
            <person name="Zhang H."/>
            <person name="Yang L."/>
            <person name="Zheng W."/>
            <person name="Tian Y."/>
            <person name="Yu Z."/>
            <person name="Xu H.Jr."/>
            <person name="Zheng T."/>
        </authorList>
    </citation>
    <scope>NUCLEOTIDE SEQUENCE [LARGE SCALE GENOMIC DNA]</scope>
    <source>
        <strain evidence="2 3">KD52</strain>
    </source>
</reference>
<dbReference type="AlphaFoldDB" id="A0A098S6R6"/>
<dbReference type="PANTHER" id="PTHR30560:SF3">
    <property type="entry name" value="TRIGGER FACTOR-LIKE PROTEIN TIG, CHLOROPLASTIC"/>
    <property type="match status" value="1"/>
</dbReference>
<evidence type="ECO:0000259" key="1">
    <source>
        <dbReference type="Pfam" id="PF05697"/>
    </source>
</evidence>
<name>A0A098S6R6_9BACT</name>
<dbReference type="SUPFAM" id="SSF102735">
    <property type="entry name" value="Trigger factor ribosome-binding domain"/>
    <property type="match status" value="1"/>
</dbReference>
<evidence type="ECO:0000313" key="3">
    <source>
        <dbReference type="Proteomes" id="UP000029736"/>
    </source>
</evidence>
<dbReference type="GO" id="GO:0044183">
    <property type="term" value="F:protein folding chaperone"/>
    <property type="evidence" value="ECO:0007669"/>
    <property type="project" value="TreeGrafter"/>
</dbReference>
<dbReference type="InterPro" id="IPR005215">
    <property type="entry name" value="Trig_fac"/>
</dbReference>
<feature type="domain" description="Trigger factor ribosome-binding bacterial" evidence="1">
    <location>
        <begin position="3"/>
        <end position="150"/>
    </location>
</feature>
<dbReference type="PIRSF" id="PIRSF003095">
    <property type="entry name" value="Trigger_factor"/>
    <property type="match status" value="1"/>
</dbReference>
<dbReference type="InterPro" id="IPR036611">
    <property type="entry name" value="Trigger_fac_ribosome-bd_sf"/>
</dbReference>
<evidence type="ECO:0000313" key="2">
    <source>
        <dbReference type="EMBL" id="KGE88279.1"/>
    </source>
</evidence>
<dbReference type="Gene3D" id="3.30.70.1050">
    <property type="entry name" value="Trigger factor ribosome-binding domain"/>
    <property type="match status" value="1"/>
</dbReference>
<dbReference type="Gene3D" id="1.10.3120.10">
    <property type="entry name" value="Trigger factor, C-terminal domain"/>
    <property type="match status" value="1"/>
</dbReference>
<sequence>MPKVEHENIDNLNAVLTVTLEKSDYEPKFKTELSKYRKQANMKGFRKGKTPASVLKKMYGKGVLADVINEMLQKELYDYLTDNDIKILGQPLPSADQEPQDFDLKTLQDYVFKFDLGLAPDFEVQGADEHTTFEKMAVEPGEEMIDEDLQAARKRAGERKAVEDTIQDNDMVKLEVAELDGDALKADGITSEFSLLIGNNTNEDLKQALKEKKQGDKLKIDILNIENGRDEDYARRYYLDLDEEEDAEKEFNNEFEATITEVTRIVPAEMDQEFFDQTFGEGEVTSEAEAREKIREQIKGFYNGQAEALMSRDIQEKLLELNPMEFPEAFLKRWMQANNEDVDEETIEKEYDNFEKNLQWSLIRNKLVEQFEIEVNNDDIVEAARRRIRQYFGGQSMPGMEQIVDSTAQRILQDQKQVEQLYEEVLTDRTFEVLIEKVNVEEKPVSLEEFEGAVKAAQASNIPAVAEEEE</sequence>
<dbReference type="EMBL" id="JPOS01000020">
    <property type="protein sequence ID" value="KGE88279.1"/>
    <property type="molecule type" value="Genomic_DNA"/>
</dbReference>
<keyword evidence="3" id="KW-1185">Reference proteome</keyword>
<dbReference type="InterPro" id="IPR027304">
    <property type="entry name" value="Trigger_fact/SurA_dom_sf"/>
</dbReference>
<dbReference type="GO" id="GO:0043022">
    <property type="term" value="F:ribosome binding"/>
    <property type="evidence" value="ECO:0007669"/>
    <property type="project" value="TreeGrafter"/>
</dbReference>
<proteinExistence type="predicted"/>
<dbReference type="GO" id="GO:0015031">
    <property type="term" value="P:protein transport"/>
    <property type="evidence" value="ECO:0007669"/>
    <property type="project" value="InterPro"/>
</dbReference>
<protein>
    <recommendedName>
        <fullName evidence="1">Trigger factor ribosome-binding bacterial domain-containing protein</fullName>
    </recommendedName>
</protein>
<dbReference type="OrthoDB" id="9767721at2"/>
<dbReference type="STRING" id="1524460.IX84_10765"/>
<dbReference type="Proteomes" id="UP000029736">
    <property type="component" value="Unassembled WGS sequence"/>
</dbReference>
<dbReference type="PANTHER" id="PTHR30560">
    <property type="entry name" value="TRIGGER FACTOR CHAPERONE AND PEPTIDYL-PROLYL CIS/TRANS ISOMERASE"/>
    <property type="match status" value="1"/>
</dbReference>
<dbReference type="GO" id="GO:0051083">
    <property type="term" value="P:'de novo' cotranslational protein folding"/>
    <property type="evidence" value="ECO:0007669"/>
    <property type="project" value="TreeGrafter"/>
</dbReference>
<dbReference type="RefSeq" id="WP_044219669.1">
    <property type="nucleotide sequence ID" value="NZ_JBKAGJ010000007.1"/>
</dbReference>
<accession>A0A098S6R6</accession>